<feature type="compositionally biased region" description="Low complexity" evidence="1">
    <location>
        <begin position="127"/>
        <end position="150"/>
    </location>
</feature>
<gene>
    <name evidence="3" type="ORF">EI97DRAFT_499215</name>
</gene>
<dbReference type="RefSeq" id="XP_033656135.1">
    <property type="nucleotide sequence ID" value="XM_033802597.1"/>
</dbReference>
<evidence type="ECO:0000259" key="2">
    <source>
        <dbReference type="PROSITE" id="PS50011"/>
    </source>
</evidence>
<feature type="compositionally biased region" description="Low complexity" evidence="1">
    <location>
        <begin position="499"/>
        <end position="510"/>
    </location>
</feature>
<feature type="compositionally biased region" description="Acidic residues" evidence="1">
    <location>
        <begin position="429"/>
        <end position="444"/>
    </location>
</feature>
<dbReference type="Gene3D" id="1.10.510.10">
    <property type="entry name" value="Transferase(Phosphotransferase) domain 1"/>
    <property type="match status" value="2"/>
</dbReference>
<reference evidence="3" key="1">
    <citation type="journal article" date="2020" name="Stud. Mycol.">
        <title>101 Dothideomycetes genomes: a test case for predicting lifestyles and emergence of pathogens.</title>
        <authorList>
            <person name="Haridas S."/>
            <person name="Albert R."/>
            <person name="Binder M."/>
            <person name="Bloem J."/>
            <person name="Labutti K."/>
            <person name="Salamov A."/>
            <person name="Andreopoulos B."/>
            <person name="Baker S."/>
            <person name="Barry K."/>
            <person name="Bills G."/>
            <person name="Bluhm B."/>
            <person name="Cannon C."/>
            <person name="Castanera R."/>
            <person name="Culley D."/>
            <person name="Daum C."/>
            <person name="Ezra D."/>
            <person name="Gonzalez J."/>
            <person name="Henrissat B."/>
            <person name="Kuo A."/>
            <person name="Liang C."/>
            <person name="Lipzen A."/>
            <person name="Lutzoni F."/>
            <person name="Magnuson J."/>
            <person name="Mondo S."/>
            <person name="Nolan M."/>
            <person name="Ohm R."/>
            <person name="Pangilinan J."/>
            <person name="Park H.-J."/>
            <person name="Ramirez L."/>
            <person name="Alfaro M."/>
            <person name="Sun H."/>
            <person name="Tritt A."/>
            <person name="Yoshinaga Y."/>
            <person name="Zwiers L.-H."/>
            <person name="Turgeon B."/>
            <person name="Goodwin S."/>
            <person name="Spatafora J."/>
            <person name="Crous P."/>
            <person name="Grigoriev I."/>
        </authorList>
    </citation>
    <scope>NUCLEOTIDE SEQUENCE</scope>
    <source>
        <strain evidence="3">CBS 379.55</strain>
    </source>
</reference>
<dbReference type="AlphaFoldDB" id="A0A6A6JS93"/>
<dbReference type="GeneID" id="54555772"/>
<feature type="region of interest" description="Disordered" evidence="1">
    <location>
        <begin position="96"/>
        <end position="150"/>
    </location>
</feature>
<dbReference type="InterPro" id="IPR053083">
    <property type="entry name" value="TF_kinase-domain_protein"/>
</dbReference>
<accession>A0A6A6JS93</accession>
<protein>
    <recommendedName>
        <fullName evidence="2">Protein kinase domain-containing protein</fullName>
    </recommendedName>
</protein>
<feature type="compositionally biased region" description="Pro residues" evidence="1">
    <location>
        <begin position="100"/>
        <end position="126"/>
    </location>
</feature>
<dbReference type="Proteomes" id="UP000800097">
    <property type="component" value="Unassembled WGS sequence"/>
</dbReference>
<feature type="region of interest" description="Disordered" evidence="1">
    <location>
        <begin position="427"/>
        <end position="461"/>
    </location>
</feature>
<dbReference type="InterPro" id="IPR011009">
    <property type="entry name" value="Kinase-like_dom_sf"/>
</dbReference>
<dbReference type="SMART" id="SM00220">
    <property type="entry name" value="S_TKc"/>
    <property type="match status" value="1"/>
</dbReference>
<evidence type="ECO:0000313" key="4">
    <source>
        <dbReference type="Proteomes" id="UP000800097"/>
    </source>
</evidence>
<evidence type="ECO:0000313" key="3">
    <source>
        <dbReference type="EMBL" id="KAF2278596.1"/>
    </source>
</evidence>
<evidence type="ECO:0000256" key="1">
    <source>
        <dbReference type="SAM" id="MobiDB-lite"/>
    </source>
</evidence>
<feature type="domain" description="Protein kinase" evidence="2">
    <location>
        <begin position="233"/>
        <end position="678"/>
    </location>
</feature>
<dbReference type="EMBL" id="ML986487">
    <property type="protein sequence ID" value="KAF2278596.1"/>
    <property type="molecule type" value="Genomic_DNA"/>
</dbReference>
<dbReference type="PROSITE" id="PS50011">
    <property type="entry name" value="PROTEIN_KINASE_DOM"/>
    <property type="match status" value="1"/>
</dbReference>
<dbReference type="OrthoDB" id="1431934at2759"/>
<dbReference type="SUPFAM" id="SSF56112">
    <property type="entry name" value="Protein kinase-like (PK-like)"/>
    <property type="match status" value="1"/>
</dbReference>
<keyword evidence="4" id="KW-1185">Reference proteome</keyword>
<dbReference type="InterPro" id="IPR000719">
    <property type="entry name" value="Prot_kinase_dom"/>
</dbReference>
<sequence>MPNAWNHFLHSVKAALRANGPSQHWSNDQIVQTASWLWHHPGVDRTPFENAAAAGASNQRLQLNFDLPTRAATKKEANAAKKARALGQNIDALPGFHIIPAPPAGAPPQSAQPPPPPPPRPAPVAPAAPTAPTAPAAPTAPTAPAAPATAAAPNAQAEVYPWSFFPARPWRETLGPSDYMERMCVNPRYDKTNERPGELLGNESDPTDERWEMTRDRTFLHSGTQRGDGVRRWHGAKMLGKGGYGRAGLWVRTNGSGNILERMVIKECIWSGDQWHSAKNWLDRLPREVRLHQLIEAGRRATGNAPEYRHVVEVFGHRLMMHHQRYRLYMQYAPHGDLHDALRKIVRPYSRKDPLGRKDREYDDESYTPMEFIWYFFSQLVDACLVLQQGSVGGRLDGWKGITHCDLGNWNNVLLAEPLEGEITNYSEYSEDSEGSEDSEDSEENEKSNNSEENVDGEQSKATWPTFLIADLGFSFHELSPNNTANPQNNDKGKRSQKDNANPDGNANPNIWQNNNVPDPEHNDNPFLWKLWSPTLGGGRYPPEMQWKSTTRIDEKSDVWQIASLVHMLIVHHFPRREHAGDLGPLTEDTREWTYVKRTGAGDNAIRVETKELRIFACKHTHAEDHILVKRKKGEPDFDLVKYVYPPELRQLVARCLSYDKDKRPTLAELRDLIEPHRRNADRPEVPHLIMKRDRRFRIGRKYRPPMGM</sequence>
<dbReference type="PANTHER" id="PTHR44305">
    <property type="entry name" value="SI:DKEY-192D15.2-RELATED"/>
    <property type="match status" value="1"/>
</dbReference>
<feature type="region of interest" description="Disordered" evidence="1">
    <location>
        <begin position="478"/>
        <end position="526"/>
    </location>
</feature>
<name>A0A6A6JS93_WESOR</name>
<dbReference type="GO" id="GO:0005524">
    <property type="term" value="F:ATP binding"/>
    <property type="evidence" value="ECO:0007669"/>
    <property type="project" value="InterPro"/>
</dbReference>
<organism evidence="3 4">
    <name type="scientific">Westerdykella ornata</name>
    <dbReference type="NCBI Taxonomy" id="318751"/>
    <lineage>
        <taxon>Eukaryota</taxon>
        <taxon>Fungi</taxon>
        <taxon>Dikarya</taxon>
        <taxon>Ascomycota</taxon>
        <taxon>Pezizomycotina</taxon>
        <taxon>Dothideomycetes</taxon>
        <taxon>Pleosporomycetidae</taxon>
        <taxon>Pleosporales</taxon>
        <taxon>Sporormiaceae</taxon>
        <taxon>Westerdykella</taxon>
    </lineage>
</organism>
<feature type="compositionally biased region" description="Polar residues" evidence="1">
    <location>
        <begin position="480"/>
        <end position="490"/>
    </location>
</feature>
<dbReference type="GO" id="GO:0004672">
    <property type="term" value="F:protein kinase activity"/>
    <property type="evidence" value="ECO:0007669"/>
    <property type="project" value="InterPro"/>
</dbReference>
<proteinExistence type="predicted"/>